<sequence length="331" mass="37639">MVRGDGPRLLVTLSPCGLLFPDTSGRFAPTDFVLFLDDFDRTSQYSWGLAVLAQLYNSLCRTALKKNDRTRPGGCLLLLQLWAWSRLLPIRPKVKIQANYRHGPPAIDEPHGSDLQKFTLVQPDRVFVISETNLMVYCIIINLSWDLFFDKAQVLGLLEIYVCDNTRRDDVGPSRLPQRSIPVPAADDNIDNPNTDDESEYSDSDVDETEEGWISQMEAIAAQAKRYYTSDVPLEIGLQFCLPLVTVDGTHLYGKYKGHLLLAVEMNGNRELFPIAYAVVDGETCESWAWFLRLRVQIKGLFVLCKYVSFQIGMLELSTRIEIFLNFKQEE</sequence>
<dbReference type="PANTHER" id="PTHR46033">
    <property type="entry name" value="PROTEIN MAIN-LIKE 2"/>
    <property type="match status" value="1"/>
</dbReference>
<gene>
    <name evidence="4" type="ORF">CCAM_LOCUS21082</name>
</gene>
<evidence type="ECO:0008006" key="6">
    <source>
        <dbReference type="Google" id="ProtNLM"/>
    </source>
</evidence>
<dbReference type="GO" id="GO:0010073">
    <property type="term" value="P:meristem maintenance"/>
    <property type="evidence" value="ECO:0007669"/>
    <property type="project" value="InterPro"/>
</dbReference>
<dbReference type="OrthoDB" id="2272416at2759"/>
<protein>
    <recommendedName>
        <fullName evidence="6">Aminotransferase-like plant mobile domain-containing protein</fullName>
    </recommendedName>
</protein>
<dbReference type="Pfam" id="PF10551">
    <property type="entry name" value="MULE"/>
    <property type="match status" value="1"/>
</dbReference>
<feature type="region of interest" description="Disordered" evidence="1">
    <location>
        <begin position="172"/>
        <end position="207"/>
    </location>
</feature>
<feature type="compositionally biased region" description="Acidic residues" evidence="1">
    <location>
        <begin position="188"/>
        <end position="207"/>
    </location>
</feature>
<proteinExistence type="predicted"/>
<dbReference type="AlphaFoldDB" id="A0A484LTJ4"/>
<dbReference type="PANTHER" id="PTHR46033:SF53">
    <property type="entry name" value="OS01G0531200 PROTEIN"/>
    <property type="match status" value="1"/>
</dbReference>
<organism evidence="4 5">
    <name type="scientific">Cuscuta campestris</name>
    <dbReference type="NCBI Taxonomy" id="132261"/>
    <lineage>
        <taxon>Eukaryota</taxon>
        <taxon>Viridiplantae</taxon>
        <taxon>Streptophyta</taxon>
        <taxon>Embryophyta</taxon>
        <taxon>Tracheophyta</taxon>
        <taxon>Spermatophyta</taxon>
        <taxon>Magnoliopsida</taxon>
        <taxon>eudicotyledons</taxon>
        <taxon>Gunneridae</taxon>
        <taxon>Pentapetalae</taxon>
        <taxon>asterids</taxon>
        <taxon>lamiids</taxon>
        <taxon>Solanales</taxon>
        <taxon>Convolvulaceae</taxon>
        <taxon>Cuscuteae</taxon>
        <taxon>Cuscuta</taxon>
        <taxon>Cuscuta subgen. Grammica</taxon>
        <taxon>Cuscuta sect. Cleistogrammica</taxon>
    </lineage>
</organism>
<dbReference type="InterPro" id="IPR044824">
    <property type="entry name" value="MAIN-like"/>
</dbReference>
<keyword evidence="5" id="KW-1185">Reference proteome</keyword>
<dbReference type="Proteomes" id="UP000595140">
    <property type="component" value="Unassembled WGS sequence"/>
</dbReference>
<reference evidence="4 5" key="1">
    <citation type="submission" date="2018-04" db="EMBL/GenBank/DDBJ databases">
        <authorList>
            <person name="Vogel A."/>
        </authorList>
    </citation>
    <scope>NUCLEOTIDE SEQUENCE [LARGE SCALE GENOMIC DNA]</scope>
</reference>
<feature type="domain" description="MULE transposase" evidence="3">
    <location>
        <begin position="245"/>
        <end position="293"/>
    </location>
</feature>
<evidence type="ECO:0000259" key="3">
    <source>
        <dbReference type="Pfam" id="PF10551"/>
    </source>
</evidence>
<evidence type="ECO:0000256" key="1">
    <source>
        <dbReference type="SAM" id="MobiDB-lite"/>
    </source>
</evidence>
<accession>A0A484LTJ4</accession>
<dbReference type="Pfam" id="PF10536">
    <property type="entry name" value="PMD"/>
    <property type="match status" value="1"/>
</dbReference>
<feature type="domain" description="Aminotransferase-like plant mobile" evidence="2">
    <location>
        <begin position="17"/>
        <end position="101"/>
    </location>
</feature>
<evidence type="ECO:0000313" key="4">
    <source>
        <dbReference type="EMBL" id="VFQ79306.1"/>
    </source>
</evidence>
<name>A0A484LTJ4_9ASTE</name>
<evidence type="ECO:0000313" key="5">
    <source>
        <dbReference type="Proteomes" id="UP000595140"/>
    </source>
</evidence>
<dbReference type="InterPro" id="IPR018289">
    <property type="entry name" value="MULE_transposase_dom"/>
</dbReference>
<evidence type="ECO:0000259" key="2">
    <source>
        <dbReference type="Pfam" id="PF10536"/>
    </source>
</evidence>
<dbReference type="EMBL" id="OOIL02001913">
    <property type="protein sequence ID" value="VFQ79306.1"/>
    <property type="molecule type" value="Genomic_DNA"/>
</dbReference>
<dbReference type="InterPro" id="IPR019557">
    <property type="entry name" value="AminoTfrase-like_pln_mobile"/>
</dbReference>